<sequence>MAKLEFNLENVQKCICKTCPVQANSACVKSKQMKVQEMMPKLIAGEMAPKPEMIPGLYCAHGKTMCADVDFEEMCQCNECPLWEEYDLSNGEPMGYYCRDGEAI</sequence>
<comment type="caution">
    <text evidence="1">The sequence shown here is derived from an EMBL/GenBank/DDBJ whole genome shotgun (WGS) entry which is preliminary data.</text>
</comment>
<reference evidence="1 2" key="1">
    <citation type="journal article" date="2012" name="J. Bacteriol.">
        <title>Draft genome sequence of Methanobacterium formicicum DSM 3637, an archaebacterium isolated from the methane producer amoeba Pelomyxa palustris.</title>
        <authorList>
            <person name="Gutierrez G."/>
        </authorList>
    </citation>
    <scope>NUCLEOTIDE SEQUENCE [LARGE SCALE GENOMIC DNA]</scope>
    <source>
        <strain evidence="2">DSM 3637 / PP1</strain>
    </source>
</reference>
<dbReference type="OrthoDB" id="71341at2157"/>
<keyword evidence="2" id="KW-1185">Reference proteome</keyword>
<evidence type="ECO:0000313" key="1">
    <source>
        <dbReference type="EMBL" id="EKF86344.1"/>
    </source>
</evidence>
<dbReference type="PATRIC" id="fig|1204725.3.peg.1063"/>
<dbReference type="InterPro" id="IPR020075">
    <property type="entry name" value="Uncharacterised_AF2234"/>
</dbReference>
<organism evidence="1 2">
    <name type="scientific">Methanobacterium formicicum (strain DSM 3637 / PP1)</name>
    <dbReference type="NCBI Taxonomy" id="1204725"/>
    <lineage>
        <taxon>Archaea</taxon>
        <taxon>Methanobacteriati</taxon>
        <taxon>Methanobacteriota</taxon>
        <taxon>Methanomada group</taxon>
        <taxon>Methanobacteria</taxon>
        <taxon>Methanobacteriales</taxon>
        <taxon>Methanobacteriaceae</taxon>
        <taxon>Methanobacterium</taxon>
    </lineage>
</organism>
<dbReference type="RefSeq" id="WP_004030312.1">
    <property type="nucleotide sequence ID" value="NZ_AMPO01000003.1"/>
</dbReference>
<dbReference type="Pfam" id="PF10967">
    <property type="entry name" value="DUF2769"/>
    <property type="match status" value="1"/>
</dbReference>
<gene>
    <name evidence="1" type="ORF">A994_05290</name>
</gene>
<proteinExistence type="predicted"/>
<name>K2RDE3_METFP</name>
<dbReference type="AlphaFoldDB" id="K2RDE3"/>
<dbReference type="Proteomes" id="UP000007360">
    <property type="component" value="Unassembled WGS sequence"/>
</dbReference>
<dbReference type="EMBL" id="AMPO01000003">
    <property type="protein sequence ID" value="EKF86344.1"/>
    <property type="molecule type" value="Genomic_DNA"/>
</dbReference>
<accession>K2RDE3</accession>
<evidence type="ECO:0000313" key="2">
    <source>
        <dbReference type="Proteomes" id="UP000007360"/>
    </source>
</evidence>
<protein>
    <recommendedName>
        <fullName evidence="3">DUF2769 domain-containing protein</fullName>
    </recommendedName>
</protein>
<evidence type="ECO:0008006" key="3">
    <source>
        <dbReference type="Google" id="ProtNLM"/>
    </source>
</evidence>